<dbReference type="RefSeq" id="WP_188315054.1">
    <property type="nucleotide sequence ID" value="NZ_JABTCG010000005.1"/>
</dbReference>
<organism evidence="2 3">
    <name type="scientific">Maribacter arenosus</name>
    <dbReference type="NCBI Taxonomy" id="1854708"/>
    <lineage>
        <taxon>Bacteria</taxon>
        <taxon>Pseudomonadati</taxon>
        <taxon>Bacteroidota</taxon>
        <taxon>Flavobacteriia</taxon>
        <taxon>Flavobacteriales</taxon>
        <taxon>Flavobacteriaceae</taxon>
        <taxon>Maribacter</taxon>
    </lineage>
</organism>
<gene>
    <name evidence="2" type="ORF">HPE63_14755</name>
</gene>
<keyword evidence="3" id="KW-1185">Reference proteome</keyword>
<keyword evidence="1" id="KW-0812">Transmembrane</keyword>
<sequence>MNLNWEHIVWLTIGALSILWYIIVFVILKKNKSKKNPDSLSDVQNSNIFVNNSSFEDLDMDHLLNHVDKNVSSSELLDIFGTSEKDTESLIPKKNEKLKVIRNVDLPEKEEGQPPPD</sequence>
<name>A0ABR7VIQ3_9FLAO</name>
<evidence type="ECO:0000256" key="1">
    <source>
        <dbReference type="SAM" id="Phobius"/>
    </source>
</evidence>
<keyword evidence="1" id="KW-1133">Transmembrane helix</keyword>
<evidence type="ECO:0000313" key="3">
    <source>
        <dbReference type="Proteomes" id="UP000598350"/>
    </source>
</evidence>
<reference evidence="2 3" key="1">
    <citation type="submission" date="2020-05" db="EMBL/GenBank/DDBJ databases">
        <title>The draft genome sequence of Maribacter arenosus CAU 1321.</title>
        <authorList>
            <person name="Mu L."/>
        </authorList>
    </citation>
    <scope>NUCLEOTIDE SEQUENCE [LARGE SCALE GENOMIC DNA]</scope>
    <source>
        <strain evidence="2 3">CAU 1321</strain>
    </source>
</reference>
<dbReference type="EMBL" id="JABTCG010000005">
    <property type="protein sequence ID" value="MBD0851939.1"/>
    <property type="molecule type" value="Genomic_DNA"/>
</dbReference>
<evidence type="ECO:0000313" key="2">
    <source>
        <dbReference type="EMBL" id="MBD0851939.1"/>
    </source>
</evidence>
<accession>A0ABR7VIQ3</accession>
<proteinExistence type="predicted"/>
<keyword evidence="1" id="KW-0472">Membrane</keyword>
<protein>
    <submittedName>
        <fullName evidence="2">Uncharacterized protein</fullName>
    </submittedName>
</protein>
<comment type="caution">
    <text evidence="2">The sequence shown here is derived from an EMBL/GenBank/DDBJ whole genome shotgun (WGS) entry which is preliminary data.</text>
</comment>
<feature type="transmembrane region" description="Helical" evidence="1">
    <location>
        <begin position="7"/>
        <end position="28"/>
    </location>
</feature>
<dbReference type="Proteomes" id="UP000598350">
    <property type="component" value="Unassembled WGS sequence"/>
</dbReference>